<dbReference type="RefSeq" id="XP_043037233.1">
    <property type="nucleotide sequence ID" value="XM_043179369.1"/>
</dbReference>
<evidence type="ECO:0000313" key="3">
    <source>
        <dbReference type="Proteomes" id="UP000812287"/>
    </source>
</evidence>
<reference evidence="2" key="1">
    <citation type="submission" date="2020-11" db="EMBL/GenBank/DDBJ databases">
        <title>Adaptations for nitrogen fixation in a non-lichenized fungal sporocarp promotes dispersal by wood-feeding termites.</title>
        <authorList>
            <consortium name="DOE Joint Genome Institute"/>
            <person name="Koch R.A."/>
            <person name="Yoon G."/>
            <person name="Arayal U."/>
            <person name="Lail K."/>
            <person name="Amirebrahimi M."/>
            <person name="Labutti K."/>
            <person name="Lipzen A."/>
            <person name="Riley R."/>
            <person name="Barry K."/>
            <person name="Henrissat B."/>
            <person name="Grigoriev I.V."/>
            <person name="Herr J.R."/>
            <person name="Aime M.C."/>
        </authorList>
    </citation>
    <scope>NUCLEOTIDE SEQUENCE</scope>
    <source>
        <strain evidence="2">MCA 3950</strain>
    </source>
</reference>
<organism evidence="2 3">
    <name type="scientific">Guyanagaster necrorhizus</name>
    <dbReference type="NCBI Taxonomy" id="856835"/>
    <lineage>
        <taxon>Eukaryota</taxon>
        <taxon>Fungi</taxon>
        <taxon>Dikarya</taxon>
        <taxon>Basidiomycota</taxon>
        <taxon>Agaricomycotina</taxon>
        <taxon>Agaricomycetes</taxon>
        <taxon>Agaricomycetidae</taxon>
        <taxon>Agaricales</taxon>
        <taxon>Marasmiineae</taxon>
        <taxon>Physalacriaceae</taxon>
        <taxon>Guyanagaster</taxon>
    </lineage>
</organism>
<dbReference type="GeneID" id="66101663"/>
<feature type="transmembrane region" description="Helical" evidence="1">
    <location>
        <begin position="6"/>
        <end position="23"/>
    </location>
</feature>
<evidence type="ECO:0000313" key="2">
    <source>
        <dbReference type="EMBL" id="KAG7443733.1"/>
    </source>
</evidence>
<sequence length="173" mass="19473">MLQFVSECVLVIFIAYPILFVLVESHPRLAHITPILLLGLTVASTLIISATLNLILELWGEAEEEKEMSCCRGKAELLGSENKPTDLFWALGLSWVLHYISVFFVLFGSEPSEFNRSESLSCRRSCGSDERARWKEEIGRRFAATRPTDATIYSFPSALWMRTLKVPFALAGI</sequence>
<keyword evidence="3" id="KW-1185">Reference proteome</keyword>
<keyword evidence="1" id="KW-0812">Transmembrane</keyword>
<dbReference type="OrthoDB" id="2936398at2759"/>
<protein>
    <submittedName>
        <fullName evidence="2">Uncharacterized protein</fullName>
    </submittedName>
</protein>
<evidence type="ECO:0000256" key="1">
    <source>
        <dbReference type="SAM" id="Phobius"/>
    </source>
</evidence>
<keyword evidence="1" id="KW-0472">Membrane</keyword>
<dbReference type="AlphaFoldDB" id="A0A9P8APV4"/>
<accession>A0A9P8APV4</accession>
<feature type="transmembrane region" description="Helical" evidence="1">
    <location>
        <begin position="87"/>
        <end position="107"/>
    </location>
</feature>
<keyword evidence="1" id="KW-1133">Transmembrane helix</keyword>
<dbReference type="Proteomes" id="UP000812287">
    <property type="component" value="Unassembled WGS sequence"/>
</dbReference>
<name>A0A9P8APV4_9AGAR</name>
<comment type="caution">
    <text evidence="2">The sequence shown here is derived from an EMBL/GenBank/DDBJ whole genome shotgun (WGS) entry which is preliminary data.</text>
</comment>
<gene>
    <name evidence="2" type="ORF">BT62DRAFT_1078230</name>
</gene>
<dbReference type="EMBL" id="MU250543">
    <property type="protein sequence ID" value="KAG7443733.1"/>
    <property type="molecule type" value="Genomic_DNA"/>
</dbReference>
<proteinExistence type="predicted"/>
<feature type="transmembrane region" description="Helical" evidence="1">
    <location>
        <begin position="35"/>
        <end position="56"/>
    </location>
</feature>